<keyword evidence="2" id="KW-1003">Cell membrane</keyword>
<evidence type="ECO:0000256" key="2">
    <source>
        <dbReference type="ARBA" id="ARBA00022475"/>
    </source>
</evidence>
<keyword evidence="6" id="KW-0046">Antibiotic resistance</keyword>
<dbReference type="PANTHER" id="PTHR39087:SF2">
    <property type="entry name" value="UPF0104 MEMBRANE PROTEIN MJ1595"/>
    <property type="match status" value="1"/>
</dbReference>
<evidence type="ECO:0000256" key="1">
    <source>
        <dbReference type="ARBA" id="ARBA00004651"/>
    </source>
</evidence>
<reference evidence="8 9" key="1">
    <citation type="submission" date="2018-01" db="EMBL/GenBank/DDBJ databases">
        <title>Complete genome sequencing of Sporolactobacillus terrae DLG3.</title>
        <authorList>
            <person name="Nam Y.-D."/>
            <person name="Kang J."/>
            <person name="Chung W.-H."/>
        </authorList>
    </citation>
    <scope>NUCLEOTIDE SEQUENCE [LARGE SCALE GENOMIC DNA]</scope>
    <source>
        <strain evidence="8 9">DLG3</strain>
    </source>
</reference>
<feature type="transmembrane region" description="Helical" evidence="6">
    <location>
        <begin position="115"/>
        <end position="137"/>
    </location>
</feature>
<comment type="similarity">
    <text evidence="6">Belongs to the LPG synthase family.</text>
</comment>
<gene>
    <name evidence="6" type="primary">mprF</name>
    <name evidence="8" type="ORF">C0674_12645</name>
    <name evidence="7" type="ORF">St703_25100</name>
</gene>
<evidence type="ECO:0000313" key="8">
    <source>
        <dbReference type="EMBL" id="QAA23381.1"/>
    </source>
</evidence>
<comment type="subcellular location">
    <subcellularLocation>
        <location evidence="1 6">Cell membrane</location>
        <topology evidence="1 6">Multi-pass membrane protein</topology>
    </subcellularLocation>
</comment>
<feature type="transmembrane region" description="Helical" evidence="6">
    <location>
        <begin position="190"/>
        <end position="212"/>
    </location>
</feature>
<keyword evidence="6" id="KW-0808">Transferase</keyword>
<sequence length="305" mass="33606">MTKKTKLKLIVGIIITMLVIYYSFKTLGRLDLSPLFHANINGFLVFVSVVLTIYSNYVRGLGYTLGIDSTIDRLTALQIVGIGHAANMILPLHIGDGLRFAFFPDGYSALRRTKLVMIPAVADSIAIILISLLAVPFSRFTDPVIVHLLWMLFFACIALIVLLLAGFCFVPRLRRFIRRYLTISMLNMMLWVLFSYVLLLVATWAGLAAFGYSWHQSLRLSLAVFATTNFVGFIPASPGAVGLFEYGVIVALAGLGIQQNAALSAGLLLHVIQYAALLPLGLVLFILALRGNYGKTVKRALHQKL</sequence>
<dbReference type="GO" id="GO:0005886">
    <property type="term" value="C:plasma membrane"/>
    <property type="evidence" value="ECO:0007669"/>
    <property type="project" value="UniProtKB-SubCell"/>
</dbReference>
<keyword evidence="3 6" id="KW-0812">Transmembrane</keyword>
<evidence type="ECO:0000313" key="9">
    <source>
        <dbReference type="Proteomes" id="UP000285882"/>
    </source>
</evidence>
<evidence type="ECO:0000256" key="4">
    <source>
        <dbReference type="ARBA" id="ARBA00022989"/>
    </source>
</evidence>
<proteinExistence type="inferred from homology"/>
<feature type="transmembrane region" description="Helical" evidence="6">
    <location>
        <begin position="7"/>
        <end position="24"/>
    </location>
</feature>
<comment type="function">
    <text evidence="6">Catalyzes the transfer of a lysyl group from L-lysyl-tRNA(Lys) to membrane-bound phosphatidylglycerol (PG), which produces lysylphosphatidylglycerol (LPG), a major component of the bacterial membrane with a positive net charge. LPG synthesis contributes to bacterial virulence as it is involved in the resistance mechanism against cationic antimicrobial peptides (CAMP) produces by the host's immune system (defensins, cathelicidins) and by the competing microorganisms.</text>
</comment>
<dbReference type="InterPro" id="IPR022791">
    <property type="entry name" value="L-PG_synthase/AglD"/>
</dbReference>
<dbReference type="Pfam" id="PF03706">
    <property type="entry name" value="LPG_synthase_TM"/>
    <property type="match status" value="1"/>
</dbReference>
<dbReference type="EC" id="2.3.2.3" evidence="6"/>
<feature type="transmembrane region" description="Helical" evidence="6">
    <location>
        <begin position="243"/>
        <end position="261"/>
    </location>
</feature>
<dbReference type="AlphaFoldDB" id="A0A410DBI9"/>
<organism evidence="7 10">
    <name type="scientific">Sporolactobacillus terrae</name>
    <dbReference type="NCBI Taxonomy" id="269673"/>
    <lineage>
        <taxon>Bacteria</taxon>
        <taxon>Bacillati</taxon>
        <taxon>Bacillota</taxon>
        <taxon>Bacilli</taxon>
        <taxon>Bacillales</taxon>
        <taxon>Sporolactobacillaceae</taxon>
        <taxon>Sporolactobacillus</taxon>
    </lineage>
</organism>
<dbReference type="PANTHER" id="PTHR39087">
    <property type="entry name" value="UPF0104 MEMBRANE PROTEIN MJ1595"/>
    <property type="match status" value="1"/>
</dbReference>
<evidence type="ECO:0000313" key="10">
    <source>
        <dbReference type="Proteomes" id="UP000326951"/>
    </source>
</evidence>
<dbReference type="Proteomes" id="UP000326951">
    <property type="component" value="Chromosome"/>
</dbReference>
<dbReference type="EMBL" id="AP021853">
    <property type="protein sequence ID" value="BBN99805.1"/>
    <property type="molecule type" value="Genomic_DNA"/>
</dbReference>
<keyword evidence="4 6" id="KW-1133">Transmembrane helix</keyword>
<dbReference type="EMBL" id="CP025688">
    <property type="protein sequence ID" value="QAA23381.1"/>
    <property type="molecule type" value="Genomic_DNA"/>
</dbReference>
<keyword evidence="6" id="KW-0443">Lipid metabolism</keyword>
<feature type="transmembrane region" description="Helical" evidence="6">
    <location>
        <begin position="36"/>
        <end position="54"/>
    </location>
</feature>
<dbReference type="STRING" id="1449983.GCA_000647835_01879"/>
<reference evidence="7 10" key="2">
    <citation type="submission" date="2019-09" db="EMBL/GenBank/DDBJ databases">
        <title>Complete genome sequence of Sporolactobacillus terrae 70-3.</title>
        <authorList>
            <person name="Tanaka N."/>
            <person name="Shiwa Y."/>
            <person name="Fujita N."/>
            <person name="Tanasupawat S."/>
        </authorList>
    </citation>
    <scope>NUCLEOTIDE SEQUENCE [LARGE SCALE GENOMIC DNA]</scope>
    <source>
        <strain evidence="7 10">70-3</strain>
    </source>
</reference>
<feature type="transmembrane region" description="Helical" evidence="6">
    <location>
        <begin position="149"/>
        <end position="170"/>
    </location>
</feature>
<dbReference type="GO" id="GO:0046677">
    <property type="term" value="P:response to antibiotic"/>
    <property type="evidence" value="ECO:0007669"/>
    <property type="project" value="UniProtKB-KW"/>
</dbReference>
<evidence type="ECO:0000256" key="6">
    <source>
        <dbReference type="RuleBase" id="RU363042"/>
    </source>
</evidence>
<feature type="transmembrane region" description="Helical" evidence="6">
    <location>
        <begin position="267"/>
        <end position="289"/>
    </location>
</feature>
<dbReference type="RefSeq" id="WP_128166990.1">
    <property type="nucleotide sequence ID" value="NZ_AP021853.1"/>
</dbReference>
<evidence type="ECO:0000313" key="7">
    <source>
        <dbReference type="EMBL" id="BBN99805.1"/>
    </source>
</evidence>
<keyword evidence="5 6" id="KW-0472">Membrane</keyword>
<dbReference type="GO" id="GO:0050071">
    <property type="term" value="F:phosphatidylglycerol lysyltransferase activity"/>
    <property type="evidence" value="ECO:0007669"/>
    <property type="project" value="UniProtKB-EC"/>
</dbReference>
<comment type="catalytic activity">
    <reaction evidence="6">
        <text>L-lysyl-tRNA(Lys) + a 1,2-diacyl-sn-glycero-3-phospho-(1'-sn-glycerol) = a 1,2-diacyl-sn-glycero-3-phospho-1'-(3'-O-L-lysyl)-sn-glycerol + tRNA(Lys)</text>
        <dbReference type="Rhea" id="RHEA:10668"/>
        <dbReference type="Rhea" id="RHEA-COMP:9696"/>
        <dbReference type="Rhea" id="RHEA-COMP:9697"/>
        <dbReference type="ChEBI" id="CHEBI:64716"/>
        <dbReference type="ChEBI" id="CHEBI:75792"/>
        <dbReference type="ChEBI" id="CHEBI:78442"/>
        <dbReference type="ChEBI" id="CHEBI:78529"/>
        <dbReference type="EC" id="2.3.2.3"/>
    </reaction>
</comment>
<name>A0A410DBI9_9BACL</name>
<evidence type="ECO:0000256" key="5">
    <source>
        <dbReference type="ARBA" id="ARBA00023136"/>
    </source>
</evidence>
<dbReference type="GO" id="GO:0006629">
    <property type="term" value="P:lipid metabolic process"/>
    <property type="evidence" value="ECO:0007669"/>
    <property type="project" value="UniProtKB-KW"/>
</dbReference>
<accession>A0A410DBI9</accession>
<protein>
    <recommendedName>
        <fullName evidence="6">Phosphatidylglycerol lysyltransferase</fullName>
        <ecNumber evidence="6">2.3.2.3</ecNumber>
    </recommendedName>
    <alternativeName>
        <fullName evidence="6">Lysylphosphatidylglycerol synthase</fullName>
    </alternativeName>
</protein>
<keyword evidence="9" id="KW-1185">Reference proteome</keyword>
<evidence type="ECO:0000256" key="3">
    <source>
        <dbReference type="ARBA" id="ARBA00022692"/>
    </source>
</evidence>
<dbReference type="Proteomes" id="UP000285882">
    <property type="component" value="Chromosome"/>
</dbReference>